<dbReference type="AlphaFoldDB" id="A0A0W0TLD2"/>
<evidence type="ECO:0000313" key="2">
    <source>
        <dbReference type="EMBL" id="KTC96317.1"/>
    </source>
</evidence>
<organism evidence="2 5">
    <name type="scientific">Legionella feeleii</name>
    <dbReference type="NCBI Taxonomy" id="453"/>
    <lineage>
        <taxon>Bacteria</taxon>
        <taxon>Pseudomonadati</taxon>
        <taxon>Pseudomonadota</taxon>
        <taxon>Gammaproteobacteria</taxon>
        <taxon>Legionellales</taxon>
        <taxon>Legionellaceae</taxon>
        <taxon>Legionella</taxon>
    </lineage>
</organism>
<reference evidence="2 5" key="1">
    <citation type="submission" date="2015-11" db="EMBL/GenBank/DDBJ databases">
        <title>Genomic analysis of 38 Legionella species identifies large and diverse effector repertoires.</title>
        <authorList>
            <person name="Burstein D."/>
            <person name="Amaro F."/>
            <person name="Zusman T."/>
            <person name="Lifshitz Z."/>
            <person name="Cohen O."/>
            <person name="Gilbert J.A."/>
            <person name="Pupko T."/>
            <person name="Shuman H.A."/>
            <person name="Segal G."/>
        </authorList>
    </citation>
    <scope>NUCLEOTIDE SEQUENCE [LARGE SCALE GENOMIC DNA]</scope>
    <source>
        <strain evidence="2 5">WO-44C</strain>
    </source>
</reference>
<evidence type="ECO:0000313" key="3">
    <source>
        <dbReference type="EMBL" id="SPX62567.1"/>
    </source>
</evidence>
<protein>
    <recommendedName>
        <fullName evidence="1">SnoaL-like domain-containing protein</fullName>
    </recommendedName>
</protein>
<name>A0A0W0TLD2_9GAMM</name>
<proteinExistence type="predicted"/>
<evidence type="ECO:0000259" key="1">
    <source>
        <dbReference type="Pfam" id="PF13474"/>
    </source>
</evidence>
<sequence>MIIEEKTRAEELFKNFCVGYKARDLPYLLSLFTKNSNMWGSGIDEYRVGLKQIEEQLLRDWSQSETGEIQILSFVPANKKEGLWSAALCEAKVTIAGKEYLFSHLRGTIVIEKEEGSWKIAHMHASFPDYRNLEGHSFPAQQ</sequence>
<keyword evidence="5" id="KW-1185">Reference proteome</keyword>
<dbReference type="EMBL" id="UGNY01000001">
    <property type="protein sequence ID" value="STX39192.1"/>
    <property type="molecule type" value="Genomic_DNA"/>
</dbReference>
<dbReference type="SUPFAM" id="SSF54427">
    <property type="entry name" value="NTF2-like"/>
    <property type="match status" value="1"/>
</dbReference>
<dbReference type="OrthoDB" id="9812295at2"/>
<dbReference type="EMBL" id="UASS01000039">
    <property type="protein sequence ID" value="SPX62567.1"/>
    <property type="molecule type" value="Genomic_DNA"/>
</dbReference>
<accession>A0A0W0TLD2</accession>
<dbReference type="Proteomes" id="UP000251942">
    <property type="component" value="Unassembled WGS sequence"/>
</dbReference>
<evidence type="ECO:0000313" key="5">
    <source>
        <dbReference type="Proteomes" id="UP000054698"/>
    </source>
</evidence>
<evidence type="ECO:0000313" key="7">
    <source>
        <dbReference type="Proteomes" id="UP000254033"/>
    </source>
</evidence>
<feature type="domain" description="SnoaL-like" evidence="1">
    <location>
        <begin position="10"/>
        <end position="129"/>
    </location>
</feature>
<dbReference type="EMBL" id="LNYB01000081">
    <property type="protein sequence ID" value="KTC96317.1"/>
    <property type="molecule type" value="Genomic_DNA"/>
</dbReference>
<dbReference type="Gene3D" id="3.10.450.50">
    <property type="match status" value="1"/>
</dbReference>
<dbReference type="InterPro" id="IPR032710">
    <property type="entry name" value="NTF2-like_dom_sf"/>
</dbReference>
<evidence type="ECO:0000313" key="6">
    <source>
        <dbReference type="Proteomes" id="UP000251942"/>
    </source>
</evidence>
<dbReference type="Proteomes" id="UP000254033">
    <property type="component" value="Unassembled WGS sequence"/>
</dbReference>
<dbReference type="RefSeq" id="WP_082646629.1">
    <property type="nucleotide sequence ID" value="NZ_CAAAHT010000001.1"/>
</dbReference>
<dbReference type="Pfam" id="PF13474">
    <property type="entry name" value="SnoaL_3"/>
    <property type="match status" value="1"/>
</dbReference>
<evidence type="ECO:0000313" key="4">
    <source>
        <dbReference type="EMBL" id="STX39192.1"/>
    </source>
</evidence>
<dbReference type="InterPro" id="IPR037401">
    <property type="entry name" value="SnoaL-like"/>
</dbReference>
<dbReference type="PATRIC" id="fig|453.4.peg.2316"/>
<gene>
    <name evidence="2" type="ORF">Lfee_2115</name>
    <name evidence="4" type="ORF">NCTC11978_02386</name>
    <name evidence="3" type="ORF">NCTC12022_03329</name>
</gene>
<dbReference type="Proteomes" id="UP000054698">
    <property type="component" value="Unassembled WGS sequence"/>
</dbReference>
<reference evidence="6 7" key="2">
    <citation type="submission" date="2018-06" db="EMBL/GenBank/DDBJ databases">
        <authorList>
            <consortium name="Pathogen Informatics"/>
            <person name="Doyle S."/>
        </authorList>
    </citation>
    <scope>NUCLEOTIDE SEQUENCE [LARGE SCALE GENOMIC DNA]</scope>
    <source>
        <strain evidence="4 7">NCTC11978</strain>
        <strain evidence="3 6">NCTC12022</strain>
    </source>
</reference>